<gene>
    <name evidence="1" type="ORF">RCOM_0058590</name>
</gene>
<protein>
    <submittedName>
        <fullName evidence="1">Uncharacterized protein</fullName>
    </submittedName>
</protein>
<keyword evidence="2" id="KW-1185">Reference proteome</keyword>
<dbReference type="EMBL" id="EQ975723">
    <property type="protein sequence ID" value="EEF27179.1"/>
    <property type="molecule type" value="Genomic_DNA"/>
</dbReference>
<accession>B9TAD9</accession>
<reference evidence="2" key="1">
    <citation type="journal article" date="2010" name="Nat. Biotechnol.">
        <title>Draft genome sequence of the oilseed species Ricinus communis.</title>
        <authorList>
            <person name="Chan A.P."/>
            <person name="Crabtree J."/>
            <person name="Zhao Q."/>
            <person name="Lorenzi H."/>
            <person name="Orvis J."/>
            <person name="Puiu D."/>
            <person name="Melake-Berhan A."/>
            <person name="Jones K.M."/>
            <person name="Redman J."/>
            <person name="Chen G."/>
            <person name="Cahoon E.B."/>
            <person name="Gedil M."/>
            <person name="Stanke M."/>
            <person name="Haas B.J."/>
            <person name="Wortman J.R."/>
            <person name="Fraser-Liggett C.M."/>
            <person name="Ravel J."/>
            <person name="Rabinowicz P.D."/>
        </authorList>
    </citation>
    <scope>NUCLEOTIDE SEQUENCE [LARGE SCALE GENOMIC DNA]</scope>
    <source>
        <strain evidence="2">cv. Hale</strain>
    </source>
</reference>
<sequence>MIVRGGWDRLARIGPRLTVLAPFILVRQTFSWHLWRDDDTTLMWHFRRHIDAVRIDIAGRFI</sequence>
<organism evidence="1 2">
    <name type="scientific">Ricinus communis</name>
    <name type="common">Castor bean</name>
    <dbReference type="NCBI Taxonomy" id="3988"/>
    <lineage>
        <taxon>Eukaryota</taxon>
        <taxon>Viridiplantae</taxon>
        <taxon>Streptophyta</taxon>
        <taxon>Embryophyta</taxon>
        <taxon>Tracheophyta</taxon>
        <taxon>Spermatophyta</taxon>
        <taxon>Magnoliopsida</taxon>
        <taxon>eudicotyledons</taxon>
        <taxon>Gunneridae</taxon>
        <taxon>Pentapetalae</taxon>
        <taxon>rosids</taxon>
        <taxon>fabids</taxon>
        <taxon>Malpighiales</taxon>
        <taxon>Euphorbiaceae</taxon>
        <taxon>Acalyphoideae</taxon>
        <taxon>Acalypheae</taxon>
        <taxon>Ricinus</taxon>
    </lineage>
</organism>
<proteinExistence type="predicted"/>
<dbReference type="Proteomes" id="UP000008311">
    <property type="component" value="Unassembled WGS sequence"/>
</dbReference>
<dbReference type="InParanoid" id="B9TAD9"/>
<name>B9TAD9_RICCO</name>
<evidence type="ECO:0000313" key="1">
    <source>
        <dbReference type="EMBL" id="EEF27179.1"/>
    </source>
</evidence>
<evidence type="ECO:0000313" key="2">
    <source>
        <dbReference type="Proteomes" id="UP000008311"/>
    </source>
</evidence>
<dbReference type="AlphaFoldDB" id="B9TAD9"/>